<feature type="domain" description="RmlD-like substrate binding" evidence="3">
    <location>
        <begin position="5"/>
        <end position="280"/>
    </location>
</feature>
<accession>A0A1H6U769</accession>
<keyword evidence="5" id="KW-1185">Reference proteome</keyword>
<dbReference type="Pfam" id="PF04321">
    <property type="entry name" value="RmlD_sub_bind"/>
    <property type="match status" value="1"/>
</dbReference>
<dbReference type="Proteomes" id="UP000199662">
    <property type="component" value="Unassembled WGS sequence"/>
</dbReference>
<dbReference type="STRING" id="84035.SAMN05660742_101272"/>
<proteinExistence type="inferred from homology"/>
<dbReference type="AlphaFoldDB" id="A0A1H6U769"/>
<evidence type="ECO:0000256" key="1">
    <source>
        <dbReference type="ARBA" id="ARBA00010944"/>
    </source>
</evidence>
<dbReference type="NCBIfam" id="TIGR01214">
    <property type="entry name" value="rmlD"/>
    <property type="match status" value="1"/>
</dbReference>
<dbReference type="GO" id="GO:0019305">
    <property type="term" value="P:dTDP-rhamnose biosynthetic process"/>
    <property type="evidence" value="ECO:0007669"/>
    <property type="project" value="UniProtKB-UniPathway"/>
</dbReference>
<evidence type="ECO:0000259" key="3">
    <source>
        <dbReference type="Pfam" id="PF04321"/>
    </source>
</evidence>
<protein>
    <recommendedName>
        <fullName evidence="2">dTDP-4-dehydrorhamnose reductase</fullName>
        <ecNumber evidence="2">1.1.1.133</ecNumber>
    </recommendedName>
</protein>
<dbReference type="InterPro" id="IPR029903">
    <property type="entry name" value="RmlD-like-bd"/>
</dbReference>
<dbReference type="GO" id="GO:0008831">
    <property type="term" value="F:dTDP-4-dehydrorhamnose reductase activity"/>
    <property type="evidence" value="ECO:0007669"/>
    <property type="project" value="UniProtKB-EC"/>
</dbReference>
<dbReference type="UniPathway" id="UPA00124"/>
<dbReference type="CDD" id="cd05254">
    <property type="entry name" value="dTDP_HR_like_SDR_e"/>
    <property type="match status" value="1"/>
</dbReference>
<keyword evidence="2" id="KW-0560">Oxidoreductase</keyword>
<dbReference type="InterPro" id="IPR036291">
    <property type="entry name" value="NAD(P)-bd_dom_sf"/>
</dbReference>
<dbReference type="Gene3D" id="3.40.50.720">
    <property type="entry name" value="NAD(P)-binding Rossmann-like Domain"/>
    <property type="match status" value="1"/>
</dbReference>
<dbReference type="PANTHER" id="PTHR10491">
    <property type="entry name" value="DTDP-4-DEHYDRORHAMNOSE REDUCTASE"/>
    <property type="match status" value="1"/>
</dbReference>
<evidence type="ECO:0000313" key="5">
    <source>
        <dbReference type="Proteomes" id="UP000199662"/>
    </source>
</evidence>
<dbReference type="EC" id="1.1.1.133" evidence="2"/>
<dbReference type="SUPFAM" id="SSF51735">
    <property type="entry name" value="NAD(P)-binding Rossmann-fold domains"/>
    <property type="match status" value="1"/>
</dbReference>
<keyword evidence="2" id="KW-0521">NADP</keyword>
<dbReference type="GO" id="GO:0005829">
    <property type="term" value="C:cytosol"/>
    <property type="evidence" value="ECO:0007669"/>
    <property type="project" value="TreeGrafter"/>
</dbReference>
<gene>
    <name evidence="4" type="ORF">SAMN05660742_101272</name>
</gene>
<dbReference type="InterPro" id="IPR005913">
    <property type="entry name" value="dTDP_dehydrorham_reduct"/>
</dbReference>
<evidence type="ECO:0000256" key="2">
    <source>
        <dbReference type="RuleBase" id="RU364082"/>
    </source>
</evidence>
<dbReference type="Gene3D" id="3.90.25.10">
    <property type="entry name" value="UDP-galactose 4-epimerase, domain 1"/>
    <property type="match status" value="1"/>
</dbReference>
<sequence>MVTIKILVTGVTGQLGYDVVQELIKRNIECVGTSSKDFDIRDAAATLDFIETYAPDAVVHCAAYTAVDKAEDEPAECMEINEAGTRNIALACKKIHAKMVYLSTDYVFPGIGSWYHDIETATAPLNVYGKSKLAGEKVVQDILDAYFIVRISWVFGKNGSNFVESMLHLAQDHTELAIVGDQVGSPTYTVDLAVLLCDMLATEAYGIYHAANEGICSWAEFAEEIFRLADRPIHVKAIPSSDYPTKALRPLNSRLEKGKLVQAGFHRLPVWQDALKRYLES</sequence>
<comment type="function">
    <text evidence="2">Catalyzes the reduction of dTDP-6-deoxy-L-lyxo-4-hexulose to yield dTDP-L-rhamnose.</text>
</comment>
<comment type="pathway">
    <text evidence="2">Carbohydrate biosynthesis; dTDP-L-rhamnose biosynthesis.</text>
</comment>
<dbReference type="EMBL" id="FNZK01000001">
    <property type="protein sequence ID" value="SEI86424.1"/>
    <property type="molecule type" value="Genomic_DNA"/>
</dbReference>
<comment type="similarity">
    <text evidence="1 2">Belongs to the dTDP-4-dehydrorhamnose reductase family.</text>
</comment>
<dbReference type="PANTHER" id="PTHR10491:SF4">
    <property type="entry name" value="METHIONINE ADENOSYLTRANSFERASE 2 SUBUNIT BETA"/>
    <property type="match status" value="1"/>
</dbReference>
<evidence type="ECO:0000313" key="4">
    <source>
        <dbReference type="EMBL" id="SEI86424.1"/>
    </source>
</evidence>
<organism evidence="4 5">
    <name type="scientific">Propionispira arboris</name>
    <dbReference type="NCBI Taxonomy" id="84035"/>
    <lineage>
        <taxon>Bacteria</taxon>
        <taxon>Bacillati</taxon>
        <taxon>Bacillota</taxon>
        <taxon>Negativicutes</taxon>
        <taxon>Selenomonadales</taxon>
        <taxon>Selenomonadaceae</taxon>
        <taxon>Propionispira</taxon>
    </lineage>
</organism>
<reference evidence="4 5" key="1">
    <citation type="submission" date="2016-10" db="EMBL/GenBank/DDBJ databases">
        <authorList>
            <person name="de Groot N.N."/>
        </authorList>
    </citation>
    <scope>NUCLEOTIDE SEQUENCE [LARGE SCALE GENOMIC DNA]</scope>
    <source>
        <strain evidence="4 5">DSM 2179</strain>
    </source>
</reference>
<name>A0A1H6U769_9FIRM</name>